<dbReference type="OrthoDB" id="391626at2"/>
<dbReference type="InterPro" id="IPR036259">
    <property type="entry name" value="MFS_trans_sf"/>
</dbReference>
<keyword evidence="1" id="KW-0812">Transmembrane</keyword>
<feature type="transmembrane region" description="Helical" evidence="1">
    <location>
        <begin position="87"/>
        <end position="106"/>
    </location>
</feature>
<feature type="transmembrane region" description="Helical" evidence="1">
    <location>
        <begin position="254"/>
        <end position="276"/>
    </location>
</feature>
<feature type="transmembrane region" description="Helical" evidence="1">
    <location>
        <begin position="211"/>
        <end position="233"/>
    </location>
</feature>
<gene>
    <name evidence="2" type="primary">glpU</name>
    <name evidence="2" type="ORF">ELUMI_v1c06720</name>
</gene>
<evidence type="ECO:0000256" key="1">
    <source>
        <dbReference type="SAM" id="Phobius"/>
    </source>
</evidence>
<name>A0A2K8NUE9_9MOLU</name>
<feature type="transmembrane region" description="Helical" evidence="1">
    <location>
        <begin position="282"/>
        <end position="303"/>
    </location>
</feature>
<dbReference type="SUPFAM" id="SSF103473">
    <property type="entry name" value="MFS general substrate transporter"/>
    <property type="match status" value="2"/>
</dbReference>
<keyword evidence="1" id="KW-0472">Membrane</keyword>
<feature type="transmembrane region" description="Helical" evidence="1">
    <location>
        <begin position="112"/>
        <end position="139"/>
    </location>
</feature>
<reference evidence="2 3" key="1">
    <citation type="submission" date="2017-11" db="EMBL/GenBank/DDBJ databases">
        <title>Genome sequence of Entomoplasma luminosum PIMN-1 (ATCC 49195).</title>
        <authorList>
            <person name="Lo W.-S."/>
            <person name="Gasparich G.E."/>
            <person name="Kuo C.-H."/>
        </authorList>
    </citation>
    <scope>NUCLEOTIDE SEQUENCE [LARGE SCALE GENOMIC DNA]</scope>
    <source>
        <strain evidence="2 3">PIMN-1</strain>
    </source>
</reference>
<dbReference type="Proteomes" id="UP000232063">
    <property type="component" value="Chromosome"/>
</dbReference>
<evidence type="ECO:0000313" key="3">
    <source>
        <dbReference type="Proteomes" id="UP000232063"/>
    </source>
</evidence>
<feature type="transmembrane region" description="Helical" evidence="1">
    <location>
        <begin position="60"/>
        <end position="80"/>
    </location>
</feature>
<accession>A0A2K8NUE9</accession>
<feature type="transmembrane region" description="Helical" evidence="1">
    <location>
        <begin position="21"/>
        <end position="40"/>
    </location>
</feature>
<keyword evidence="1" id="KW-1133">Transmembrane helix</keyword>
<dbReference type="RefSeq" id="WP_025734797.1">
    <property type="nucleotide sequence ID" value="NZ_CP024963.1"/>
</dbReference>
<feature type="transmembrane region" description="Helical" evidence="1">
    <location>
        <begin position="323"/>
        <end position="342"/>
    </location>
</feature>
<dbReference type="Gene3D" id="1.20.1250.20">
    <property type="entry name" value="MFS general substrate transporter like domains"/>
    <property type="match status" value="1"/>
</dbReference>
<feature type="transmembrane region" description="Helical" evidence="1">
    <location>
        <begin position="448"/>
        <end position="472"/>
    </location>
</feature>
<evidence type="ECO:0000313" key="2">
    <source>
        <dbReference type="EMBL" id="ATZ17394.1"/>
    </source>
</evidence>
<dbReference type="KEGG" id="elj:ELUMI_v1c06720"/>
<organism evidence="2 3">
    <name type="scientific">Williamsoniiplasma luminosum</name>
    <dbReference type="NCBI Taxonomy" id="214888"/>
    <lineage>
        <taxon>Bacteria</taxon>
        <taxon>Bacillati</taxon>
        <taxon>Mycoplasmatota</taxon>
        <taxon>Mollicutes</taxon>
        <taxon>Entomoplasmatales</taxon>
        <taxon>Williamsoniiplasma</taxon>
    </lineage>
</organism>
<feature type="transmembrane region" description="Helical" evidence="1">
    <location>
        <begin position="399"/>
        <end position="418"/>
    </location>
</feature>
<sequence length="492" mass="54058">MKLKINKMSIKNIFTGIRNNFPLIILALADVVVMAIPFYMENFIPNIYQNLGLNASDYSQAGATYGFVAIPSYLLGSYIGDKFKSKTLILVSLIISSILGVWYVSLPISASYIANATVTAVQLNIIFAGFAFSTCGLFWGPLWKAVKNHGTEHLEGEIQEKQVGKNNGYQGMMNGLIGLTLALLGTLLLQLSTSKIIPNVMINGNAINLGFFILVIIYTSLIIASCVLALLYLKNSSRDEGEVNFSIKSIITVLKNWQVWLLAILVLGVYMLQMGLSSYVNYLSNVFLIPALAVMIIGIFRTYVMRFMIAGWFGKRADKSGNYILWICIGLFIGVLLILLGVVLPGFKNNFNPNDNPITGTIIQVVACTNLILIGALTWALVTIRWSPIGAELNVENQNYATAVNIISIIAFTPDAFFKQIKSAIEATHHTTLPGSTTQVANQLGNQLILTVAIGFGLVGCISGITLYILLYRKSDKFIFKKKNKQMLTKNN</sequence>
<keyword evidence="3" id="KW-1185">Reference proteome</keyword>
<dbReference type="EMBL" id="CP024963">
    <property type="protein sequence ID" value="ATZ17394.1"/>
    <property type="molecule type" value="Genomic_DNA"/>
</dbReference>
<feature type="transmembrane region" description="Helical" evidence="1">
    <location>
        <begin position="171"/>
        <end position="191"/>
    </location>
</feature>
<proteinExistence type="predicted"/>
<feature type="transmembrane region" description="Helical" evidence="1">
    <location>
        <begin position="362"/>
        <end position="387"/>
    </location>
</feature>
<protein>
    <submittedName>
        <fullName evidence="2">Glycerophosphodiester transporter</fullName>
    </submittedName>
</protein>
<dbReference type="AlphaFoldDB" id="A0A2K8NUE9"/>